<dbReference type="AlphaFoldDB" id="A0A4R6Q592"/>
<dbReference type="Proteomes" id="UP000295260">
    <property type="component" value="Unassembled WGS sequence"/>
</dbReference>
<accession>A0A4R6Q592</accession>
<feature type="transmembrane region" description="Helical" evidence="6">
    <location>
        <begin position="192"/>
        <end position="213"/>
    </location>
</feature>
<evidence type="ECO:0000313" key="8">
    <source>
        <dbReference type="Proteomes" id="UP000295260"/>
    </source>
</evidence>
<comment type="subcellular location">
    <subcellularLocation>
        <location evidence="1">Membrane</location>
        <topology evidence="1">Multi-pass membrane protein</topology>
    </subcellularLocation>
</comment>
<dbReference type="Pfam" id="PF07947">
    <property type="entry name" value="YhhN"/>
    <property type="match status" value="1"/>
</dbReference>
<organism evidence="7 8">
    <name type="scientific">Flavobacterium dankookense</name>
    <dbReference type="NCBI Taxonomy" id="706186"/>
    <lineage>
        <taxon>Bacteria</taxon>
        <taxon>Pseudomonadati</taxon>
        <taxon>Bacteroidota</taxon>
        <taxon>Flavobacteriia</taxon>
        <taxon>Flavobacteriales</taxon>
        <taxon>Flavobacteriaceae</taxon>
        <taxon>Flavobacterium</taxon>
    </lineage>
</organism>
<dbReference type="GO" id="GO:0016020">
    <property type="term" value="C:membrane"/>
    <property type="evidence" value="ECO:0007669"/>
    <property type="project" value="UniProtKB-SubCell"/>
</dbReference>
<comment type="similarity">
    <text evidence="2">Belongs to the TMEM86 family.</text>
</comment>
<comment type="caution">
    <text evidence="7">The sequence shown here is derived from an EMBL/GenBank/DDBJ whole genome shotgun (WGS) entry which is preliminary data.</text>
</comment>
<name>A0A4R6Q592_9FLAO</name>
<dbReference type="OrthoDB" id="1377116at2"/>
<reference evidence="7 8" key="1">
    <citation type="submission" date="2019-03" db="EMBL/GenBank/DDBJ databases">
        <title>Genomic Encyclopedia of Archaeal and Bacterial Type Strains, Phase II (KMG-II): from individual species to whole genera.</title>
        <authorList>
            <person name="Goeker M."/>
        </authorList>
    </citation>
    <scope>NUCLEOTIDE SEQUENCE [LARGE SCALE GENOMIC DNA]</scope>
    <source>
        <strain evidence="7 8">DSM 25687</strain>
    </source>
</reference>
<keyword evidence="5 6" id="KW-0472">Membrane</keyword>
<protein>
    <submittedName>
        <fullName evidence="7">YhhN-like protein</fullName>
    </submittedName>
</protein>
<feature type="transmembrane region" description="Helical" evidence="6">
    <location>
        <begin position="170"/>
        <end position="186"/>
    </location>
</feature>
<evidence type="ECO:0000256" key="2">
    <source>
        <dbReference type="ARBA" id="ARBA00007375"/>
    </source>
</evidence>
<evidence type="ECO:0000256" key="1">
    <source>
        <dbReference type="ARBA" id="ARBA00004141"/>
    </source>
</evidence>
<gene>
    <name evidence="7" type="ORF">BC748_2760</name>
</gene>
<keyword evidence="4 6" id="KW-1133">Transmembrane helix</keyword>
<feature type="transmembrane region" description="Helical" evidence="6">
    <location>
        <begin position="7"/>
        <end position="24"/>
    </location>
</feature>
<evidence type="ECO:0000256" key="4">
    <source>
        <dbReference type="ARBA" id="ARBA00022989"/>
    </source>
</evidence>
<feature type="transmembrane region" description="Helical" evidence="6">
    <location>
        <begin position="110"/>
        <end position="129"/>
    </location>
</feature>
<keyword evidence="3 6" id="KW-0812">Transmembrane</keyword>
<dbReference type="InterPro" id="IPR012506">
    <property type="entry name" value="TMEM86B-like"/>
</dbReference>
<sequence>MKDSKPSLYLFFIASILVILARIFDFEKVDWLLKPTIIPAILYYYLQTKTSKTNYLLLLVFLFFFIGDMIILMFPNGKLDWVLLSFAFGYVLLLYTVIKDFRFVKFKKIIIFYTSIVAFFLLLLLNEILDLPVEAIIKNHVTFLVYGILLIIIATISIFNYLVNPNINSLNLFSMSLCFLISDLFYCFDKFVFSSFLFDIFNLATQFLSYFFMVKFFTTRSSLSINSIYIKNG</sequence>
<evidence type="ECO:0000256" key="6">
    <source>
        <dbReference type="SAM" id="Phobius"/>
    </source>
</evidence>
<dbReference type="RefSeq" id="WP_133533951.1">
    <property type="nucleotide sequence ID" value="NZ_SNXR01000018.1"/>
</dbReference>
<feature type="transmembrane region" description="Helical" evidence="6">
    <location>
        <begin position="141"/>
        <end position="163"/>
    </location>
</feature>
<dbReference type="EMBL" id="SNXR01000018">
    <property type="protein sequence ID" value="TDP57548.1"/>
    <property type="molecule type" value="Genomic_DNA"/>
</dbReference>
<feature type="transmembrane region" description="Helical" evidence="6">
    <location>
        <begin position="55"/>
        <end position="75"/>
    </location>
</feature>
<proteinExistence type="inferred from homology"/>
<evidence type="ECO:0000256" key="5">
    <source>
        <dbReference type="ARBA" id="ARBA00023136"/>
    </source>
</evidence>
<feature type="transmembrane region" description="Helical" evidence="6">
    <location>
        <begin position="81"/>
        <end position="98"/>
    </location>
</feature>
<keyword evidence="8" id="KW-1185">Reference proteome</keyword>
<evidence type="ECO:0000313" key="7">
    <source>
        <dbReference type="EMBL" id="TDP57548.1"/>
    </source>
</evidence>
<feature type="transmembrane region" description="Helical" evidence="6">
    <location>
        <begin position="30"/>
        <end position="46"/>
    </location>
</feature>
<evidence type="ECO:0000256" key="3">
    <source>
        <dbReference type="ARBA" id="ARBA00022692"/>
    </source>
</evidence>